<dbReference type="GO" id="GO:0016301">
    <property type="term" value="F:kinase activity"/>
    <property type="evidence" value="ECO:0007669"/>
    <property type="project" value="UniProtKB-KW"/>
</dbReference>
<evidence type="ECO:0000313" key="3">
    <source>
        <dbReference type="Proteomes" id="UP001140949"/>
    </source>
</evidence>
<protein>
    <submittedName>
        <fullName evidence="2">Serine/threonine-protein kinase</fullName>
    </submittedName>
</protein>
<gene>
    <name evidence="2" type="ORF">M6B38_175805</name>
</gene>
<reference evidence="2" key="2">
    <citation type="submission" date="2023-04" db="EMBL/GenBank/DDBJ databases">
        <authorList>
            <person name="Bruccoleri R.E."/>
            <person name="Oakeley E.J."/>
            <person name="Faust A.-M."/>
            <person name="Dessus-Babus S."/>
            <person name="Altorfer M."/>
            <person name="Burckhardt D."/>
            <person name="Oertli M."/>
            <person name="Naumann U."/>
            <person name="Petersen F."/>
            <person name="Wong J."/>
        </authorList>
    </citation>
    <scope>NUCLEOTIDE SEQUENCE</scope>
    <source>
        <strain evidence="2">GSM-AAB239-AS_SAM_17_03QT</strain>
        <tissue evidence="2">Leaf</tissue>
    </source>
</reference>
<comment type="caution">
    <text evidence="2">The sequence shown here is derived from an EMBL/GenBank/DDBJ whole genome shotgun (WGS) entry which is preliminary data.</text>
</comment>
<dbReference type="Proteomes" id="UP001140949">
    <property type="component" value="Unassembled WGS sequence"/>
</dbReference>
<keyword evidence="2" id="KW-0808">Transferase</keyword>
<reference evidence="2" key="1">
    <citation type="journal article" date="2023" name="GigaByte">
        <title>Genome assembly of the bearded iris, Iris pallida Lam.</title>
        <authorList>
            <person name="Bruccoleri R.E."/>
            <person name="Oakeley E.J."/>
            <person name="Faust A.M.E."/>
            <person name="Altorfer M."/>
            <person name="Dessus-Babus S."/>
            <person name="Burckhardt D."/>
            <person name="Oertli M."/>
            <person name="Naumann U."/>
            <person name="Petersen F."/>
            <person name="Wong J."/>
        </authorList>
    </citation>
    <scope>NUCLEOTIDE SEQUENCE</scope>
    <source>
        <strain evidence="2">GSM-AAB239-AS_SAM_17_03QT</strain>
    </source>
</reference>
<name>A0AAX6EQR3_IRIPA</name>
<evidence type="ECO:0000256" key="1">
    <source>
        <dbReference type="SAM" id="MobiDB-lite"/>
    </source>
</evidence>
<dbReference type="AlphaFoldDB" id="A0AAX6EQR3"/>
<dbReference type="EMBL" id="JANAVB010034619">
    <property type="protein sequence ID" value="KAJ6806288.1"/>
    <property type="molecule type" value="Genomic_DNA"/>
</dbReference>
<keyword evidence="2" id="KW-0418">Kinase</keyword>
<feature type="compositionally biased region" description="Basic and acidic residues" evidence="1">
    <location>
        <begin position="23"/>
        <end position="35"/>
    </location>
</feature>
<sequence>MHVNRRRYRIILQAKNWMLLRDEKARRQRRNDAKGKAQGRRKARVHDHLSKAVPAPEENAELQVNLNRWMMARMNVTTQSEKFPPPHQDGAVGIITASFVVYDTSLVRLSLKRR</sequence>
<evidence type="ECO:0000313" key="2">
    <source>
        <dbReference type="EMBL" id="KAJ6806288.1"/>
    </source>
</evidence>
<feature type="region of interest" description="Disordered" evidence="1">
    <location>
        <begin position="23"/>
        <end position="55"/>
    </location>
</feature>
<accession>A0AAX6EQR3</accession>
<organism evidence="2 3">
    <name type="scientific">Iris pallida</name>
    <name type="common">Sweet iris</name>
    <dbReference type="NCBI Taxonomy" id="29817"/>
    <lineage>
        <taxon>Eukaryota</taxon>
        <taxon>Viridiplantae</taxon>
        <taxon>Streptophyta</taxon>
        <taxon>Embryophyta</taxon>
        <taxon>Tracheophyta</taxon>
        <taxon>Spermatophyta</taxon>
        <taxon>Magnoliopsida</taxon>
        <taxon>Liliopsida</taxon>
        <taxon>Asparagales</taxon>
        <taxon>Iridaceae</taxon>
        <taxon>Iridoideae</taxon>
        <taxon>Irideae</taxon>
        <taxon>Iris</taxon>
    </lineage>
</organism>
<proteinExistence type="predicted"/>
<keyword evidence="3" id="KW-1185">Reference proteome</keyword>